<organism evidence="1 2">
    <name type="scientific">Methanolobus halotolerans</name>
    <dbReference type="NCBI Taxonomy" id="2052935"/>
    <lineage>
        <taxon>Archaea</taxon>
        <taxon>Methanobacteriati</taxon>
        <taxon>Methanobacteriota</taxon>
        <taxon>Stenosarchaea group</taxon>
        <taxon>Methanomicrobia</taxon>
        <taxon>Methanosarcinales</taxon>
        <taxon>Methanosarcinaceae</taxon>
        <taxon>Methanolobus</taxon>
    </lineage>
</organism>
<sequence length="293" mass="33913">MRLPNKFPEFVDIVSSTYPKPSIISSEDELWKRFFWAVLINKNRAEAEVNYVYSILYECGLADRYSLNSDWAEYAVDCLNEAEDKVEEPNVIGKIGAIRKVKSDIGNIFDTLINADYIFNEMGISVEYLQKIAFDLDAEKNLVAQIASNDVSTEARYSKRSSHRYKIVGVAYTKALMWLHGCGVALELIPNNSHSIRFLQECDSSFDNDDFYVVNSKFKKICEKYDLDIHYAGLSLWYYESTKSLISKKDKRERFNPGMLIRIMKENDIDMDDLGYYLTDIDYVNKLKDILNS</sequence>
<protein>
    <submittedName>
        <fullName evidence="1">Uncharacterized protein</fullName>
    </submittedName>
</protein>
<dbReference type="AlphaFoldDB" id="A0A4E0PXL6"/>
<dbReference type="RefSeq" id="WP_135389502.1">
    <property type="nucleotide sequence ID" value="NZ_PGGK01000005.1"/>
</dbReference>
<dbReference type="EMBL" id="PGGK01000005">
    <property type="protein sequence ID" value="TGC09463.1"/>
    <property type="molecule type" value="Genomic_DNA"/>
</dbReference>
<evidence type="ECO:0000313" key="2">
    <source>
        <dbReference type="Proteomes" id="UP000297295"/>
    </source>
</evidence>
<dbReference type="OrthoDB" id="381720at2157"/>
<reference evidence="1 2" key="1">
    <citation type="submission" date="2017-11" db="EMBL/GenBank/DDBJ databases">
        <title>Isolation and Characterization of Methanogenic Archaea from Saline Meromictic Lake at Siberia.</title>
        <authorList>
            <person name="Shen Y."/>
            <person name="Huang H.-H."/>
            <person name="Lai M.-C."/>
            <person name="Chen S.-C."/>
        </authorList>
    </citation>
    <scope>NUCLEOTIDE SEQUENCE [LARGE SCALE GENOMIC DNA]</scope>
    <source>
        <strain evidence="1 2">SY-01</strain>
    </source>
</reference>
<dbReference type="Proteomes" id="UP000297295">
    <property type="component" value="Unassembled WGS sequence"/>
</dbReference>
<keyword evidence="2" id="KW-1185">Reference proteome</keyword>
<gene>
    <name evidence="1" type="ORF">CUN85_06440</name>
</gene>
<comment type="caution">
    <text evidence="1">The sequence shown here is derived from an EMBL/GenBank/DDBJ whole genome shotgun (WGS) entry which is preliminary data.</text>
</comment>
<accession>A0A4E0PXL6</accession>
<proteinExistence type="predicted"/>
<name>A0A4E0PXL6_9EURY</name>
<evidence type="ECO:0000313" key="1">
    <source>
        <dbReference type="EMBL" id="TGC09463.1"/>
    </source>
</evidence>